<name>A0AAN7HKF3_9PEZI</name>
<accession>A0AAN7HKF3</accession>
<feature type="non-terminal residue" evidence="1">
    <location>
        <position position="1"/>
    </location>
</feature>
<evidence type="ECO:0000313" key="1">
    <source>
        <dbReference type="EMBL" id="KAK4243364.1"/>
    </source>
</evidence>
<keyword evidence="2" id="KW-1185">Reference proteome</keyword>
<sequence>EDLTKTSDFFDNAKVAPWTVEGYGQRVYWKGCFIIEYEGEEVVKRYKVCDGEGRVERGTKLYFGDGKLKEA</sequence>
<protein>
    <submittedName>
        <fullName evidence="1">Uncharacterized protein</fullName>
    </submittedName>
</protein>
<reference evidence="1" key="1">
    <citation type="journal article" date="2023" name="Mol. Phylogenet. Evol.">
        <title>Genome-scale phylogeny and comparative genomics of the fungal order Sordariales.</title>
        <authorList>
            <person name="Hensen N."/>
            <person name="Bonometti L."/>
            <person name="Westerberg I."/>
            <person name="Brannstrom I.O."/>
            <person name="Guillou S."/>
            <person name="Cros-Aarteil S."/>
            <person name="Calhoun S."/>
            <person name="Haridas S."/>
            <person name="Kuo A."/>
            <person name="Mondo S."/>
            <person name="Pangilinan J."/>
            <person name="Riley R."/>
            <person name="LaButti K."/>
            <person name="Andreopoulos B."/>
            <person name="Lipzen A."/>
            <person name="Chen C."/>
            <person name="Yan M."/>
            <person name="Daum C."/>
            <person name="Ng V."/>
            <person name="Clum A."/>
            <person name="Steindorff A."/>
            <person name="Ohm R.A."/>
            <person name="Martin F."/>
            <person name="Silar P."/>
            <person name="Natvig D.O."/>
            <person name="Lalanne C."/>
            <person name="Gautier V."/>
            <person name="Ament-Velasquez S.L."/>
            <person name="Kruys A."/>
            <person name="Hutchinson M.I."/>
            <person name="Powell A.J."/>
            <person name="Barry K."/>
            <person name="Miller A.N."/>
            <person name="Grigoriev I.V."/>
            <person name="Debuchy R."/>
            <person name="Gladieux P."/>
            <person name="Hiltunen Thoren M."/>
            <person name="Johannesson H."/>
        </authorList>
    </citation>
    <scope>NUCLEOTIDE SEQUENCE</scope>
    <source>
        <strain evidence="1">CBS 359.72</strain>
    </source>
</reference>
<proteinExistence type="predicted"/>
<dbReference type="EMBL" id="MU857825">
    <property type="protein sequence ID" value="KAK4243364.1"/>
    <property type="molecule type" value="Genomic_DNA"/>
</dbReference>
<comment type="caution">
    <text evidence="1">The sequence shown here is derived from an EMBL/GenBank/DDBJ whole genome shotgun (WGS) entry which is preliminary data.</text>
</comment>
<dbReference type="AlphaFoldDB" id="A0AAN7HKF3"/>
<gene>
    <name evidence="1" type="ORF">C7999DRAFT_18267</name>
</gene>
<evidence type="ECO:0000313" key="2">
    <source>
        <dbReference type="Proteomes" id="UP001303647"/>
    </source>
</evidence>
<reference evidence="1" key="2">
    <citation type="submission" date="2023-05" db="EMBL/GenBank/DDBJ databases">
        <authorList>
            <consortium name="Lawrence Berkeley National Laboratory"/>
            <person name="Steindorff A."/>
            <person name="Hensen N."/>
            <person name="Bonometti L."/>
            <person name="Westerberg I."/>
            <person name="Brannstrom I.O."/>
            <person name="Guillou S."/>
            <person name="Cros-Aarteil S."/>
            <person name="Calhoun S."/>
            <person name="Haridas S."/>
            <person name="Kuo A."/>
            <person name="Mondo S."/>
            <person name="Pangilinan J."/>
            <person name="Riley R."/>
            <person name="Labutti K."/>
            <person name="Andreopoulos B."/>
            <person name="Lipzen A."/>
            <person name="Chen C."/>
            <person name="Yanf M."/>
            <person name="Daum C."/>
            <person name="Ng V."/>
            <person name="Clum A."/>
            <person name="Ohm R."/>
            <person name="Martin F."/>
            <person name="Silar P."/>
            <person name="Natvig D."/>
            <person name="Lalanne C."/>
            <person name="Gautier V."/>
            <person name="Ament-Velasquez S.L."/>
            <person name="Kruys A."/>
            <person name="Hutchinson M.I."/>
            <person name="Powell A.J."/>
            <person name="Barry K."/>
            <person name="Miller A.N."/>
            <person name="Grigoriev I.V."/>
            <person name="Debuchy R."/>
            <person name="Gladieux P."/>
            <person name="Thoren M.H."/>
            <person name="Johannesson H."/>
        </authorList>
    </citation>
    <scope>NUCLEOTIDE SEQUENCE</scope>
    <source>
        <strain evidence="1">CBS 359.72</strain>
    </source>
</reference>
<dbReference type="Proteomes" id="UP001303647">
    <property type="component" value="Unassembled WGS sequence"/>
</dbReference>
<organism evidence="1 2">
    <name type="scientific">Corynascus novoguineensis</name>
    <dbReference type="NCBI Taxonomy" id="1126955"/>
    <lineage>
        <taxon>Eukaryota</taxon>
        <taxon>Fungi</taxon>
        <taxon>Dikarya</taxon>
        <taxon>Ascomycota</taxon>
        <taxon>Pezizomycotina</taxon>
        <taxon>Sordariomycetes</taxon>
        <taxon>Sordariomycetidae</taxon>
        <taxon>Sordariales</taxon>
        <taxon>Chaetomiaceae</taxon>
        <taxon>Corynascus</taxon>
    </lineage>
</organism>